<dbReference type="PANTHER" id="PTHR37984:SF5">
    <property type="entry name" value="PROTEIN NYNRIN-LIKE"/>
    <property type="match status" value="1"/>
</dbReference>
<feature type="domain" description="Chromo" evidence="4">
    <location>
        <begin position="386"/>
        <end position="434"/>
    </location>
</feature>
<keyword evidence="6" id="KW-1185">Reference proteome</keyword>
<feature type="transmembrane region" description="Helical" evidence="3">
    <location>
        <begin position="552"/>
        <end position="575"/>
    </location>
</feature>
<evidence type="ECO:0000256" key="2">
    <source>
        <dbReference type="SAM" id="MobiDB-lite"/>
    </source>
</evidence>
<feature type="compositionally biased region" description="Polar residues" evidence="2">
    <location>
        <begin position="928"/>
        <end position="938"/>
    </location>
</feature>
<dbReference type="InterPro" id="IPR050951">
    <property type="entry name" value="Retrovirus_Pol_polyprotein"/>
</dbReference>
<dbReference type="EC" id="2.7.7.49" evidence="1"/>
<feature type="transmembrane region" description="Helical" evidence="3">
    <location>
        <begin position="516"/>
        <end position="540"/>
    </location>
</feature>
<dbReference type="InterPro" id="IPR041588">
    <property type="entry name" value="Integrase_H2C2"/>
</dbReference>
<dbReference type="Pfam" id="PF17921">
    <property type="entry name" value="Integrase_H2C2"/>
    <property type="match status" value="1"/>
</dbReference>
<accession>A0A914H882</accession>
<feature type="region of interest" description="Disordered" evidence="2">
    <location>
        <begin position="163"/>
        <end position="205"/>
    </location>
</feature>
<keyword evidence="3" id="KW-0472">Membrane</keyword>
<organism evidence="6 7">
    <name type="scientific">Globodera rostochiensis</name>
    <name type="common">Golden nematode worm</name>
    <name type="synonym">Heterodera rostochiensis</name>
    <dbReference type="NCBI Taxonomy" id="31243"/>
    <lineage>
        <taxon>Eukaryota</taxon>
        <taxon>Metazoa</taxon>
        <taxon>Ecdysozoa</taxon>
        <taxon>Nematoda</taxon>
        <taxon>Chromadorea</taxon>
        <taxon>Rhabditida</taxon>
        <taxon>Tylenchina</taxon>
        <taxon>Tylenchomorpha</taxon>
        <taxon>Tylenchoidea</taxon>
        <taxon>Heteroderidae</taxon>
        <taxon>Heteroderinae</taxon>
        <taxon>Globodera</taxon>
    </lineage>
</organism>
<proteinExistence type="predicted"/>
<dbReference type="Proteomes" id="UP000887572">
    <property type="component" value="Unplaced"/>
</dbReference>
<dbReference type="Gene3D" id="3.30.420.10">
    <property type="entry name" value="Ribonuclease H-like superfamily/Ribonuclease H"/>
    <property type="match status" value="1"/>
</dbReference>
<dbReference type="AlphaFoldDB" id="A0A914H882"/>
<reference evidence="7" key="1">
    <citation type="submission" date="2022-11" db="UniProtKB">
        <authorList>
            <consortium name="WormBaseParasite"/>
        </authorList>
    </citation>
    <scope>IDENTIFICATION</scope>
</reference>
<evidence type="ECO:0000259" key="4">
    <source>
        <dbReference type="PROSITE" id="PS50013"/>
    </source>
</evidence>
<dbReference type="InterPro" id="IPR012337">
    <property type="entry name" value="RNaseH-like_sf"/>
</dbReference>
<dbReference type="InterPro" id="IPR036397">
    <property type="entry name" value="RNaseH_sf"/>
</dbReference>
<name>A0A914H882_GLORO</name>
<protein>
    <recommendedName>
        <fullName evidence="1">RNA-directed DNA polymerase</fullName>
        <ecNumber evidence="1">2.7.7.49</ecNumber>
    </recommendedName>
</protein>
<dbReference type="InterPro" id="IPR001584">
    <property type="entry name" value="Integrase_cat-core"/>
</dbReference>
<feature type="region of interest" description="Disordered" evidence="2">
    <location>
        <begin position="873"/>
        <end position="938"/>
    </location>
</feature>
<dbReference type="SUPFAM" id="SSF53098">
    <property type="entry name" value="Ribonuclease H-like"/>
    <property type="match status" value="1"/>
</dbReference>
<evidence type="ECO:0000259" key="5">
    <source>
        <dbReference type="PROSITE" id="PS50994"/>
    </source>
</evidence>
<keyword evidence="3" id="KW-0812">Transmembrane</keyword>
<sequence>LCCTDPCGCHDSDCTECATARRINRVRNRNGIEHGPVSEREGLEARRLREAGAFLTAPSTYHAVIENGVGVLISPPDVPPTAAPQNPDDNAEPAVLEPIDPWASIPFKLFWERECVVCLSSVPRTYGPCGHVALCVACSVQMDISMEADQNQDVLGHLVSDAGSVLSQNDGTGGNAEPSDRSRPRTKNNRFPLQQKDDRKQLSSPEMLNNMADYRDTIQPIDFAPSTKQLMQLCEHGRTEKMFSLPVYMNWLLDPGIIRSHLVSPSAMDSGLADELQQDLQMVENTEDEPVGEHGGDGGVNVCYNIANKSRFLILELATQCAALAPSKQFKSSANAAAAAATASTLSHSKRSTKRFLKRQRERKGRVFIRPQTAPQGVKPNKDEEFEIETIHAMFVSANSRKAYYIAWLGFAGKDSWSISEDVEGLELVQSFTEVTAIDSAMDALSGTPIAAHFSKILTENPKFQQGSFVVKAVHQQMHEGMNEFNRLTMKREQDLQQVRERTGLNVPENVKKLTILLSILMSIGLICYILNIFFARVITPLLNLDAFTIEYFVFPICIVLLSIAYGSSAPVLYFCRSYPRKVFSIRGDLGQFFGNESEAGSRVIAALRFLRPPQQTLRSKYTTVFGADHRQFVYWPRITTDIERWVRNCPDCASAAKAPPNVLLRPWPSAGAVYERLHMDFAGPCSDGFKYLVVVDAHSKWPEVIKMNATSASFLITQLTSKGIKQTFSPPFQPQSNGQAERFVDILKRQMRKCAREDKEWVQNSLLAYPSTPSEVLRGRTPAELFLGRTIRTVLSLVKPGSGVQKGGKFHQDRDRMCRQFDRRHGTHRPFNIGDRVLFLIYRQNKRMWLPGEVVGGSGVVWKVWAQDLRATERPEQQQIPRTPSPERQPSPIQEEPSQHQATPRKVCFEANLPQTQTGGTARGPTFDTSTECRCNG</sequence>
<evidence type="ECO:0000256" key="3">
    <source>
        <dbReference type="SAM" id="Phobius"/>
    </source>
</evidence>
<dbReference type="PANTHER" id="PTHR37984">
    <property type="entry name" value="PROTEIN CBG26694"/>
    <property type="match status" value="1"/>
</dbReference>
<dbReference type="InterPro" id="IPR000953">
    <property type="entry name" value="Chromo/chromo_shadow_dom"/>
</dbReference>
<dbReference type="PROSITE" id="PS50013">
    <property type="entry name" value="CHROMO_2"/>
    <property type="match status" value="1"/>
</dbReference>
<dbReference type="GO" id="GO:0015074">
    <property type="term" value="P:DNA integration"/>
    <property type="evidence" value="ECO:0007669"/>
    <property type="project" value="InterPro"/>
</dbReference>
<feature type="domain" description="Integrase catalytic" evidence="5">
    <location>
        <begin position="689"/>
        <end position="791"/>
    </location>
</feature>
<dbReference type="GO" id="GO:0003964">
    <property type="term" value="F:RNA-directed DNA polymerase activity"/>
    <property type="evidence" value="ECO:0007669"/>
    <property type="project" value="UniProtKB-EC"/>
</dbReference>
<dbReference type="GO" id="GO:0003676">
    <property type="term" value="F:nucleic acid binding"/>
    <property type="evidence" value="ECO:0007669"/>
    <property type="project" value="InterPro"/>
</dbReference>
<dbReference type="WBParaSite" id="Gr19_v10_g14939.t1">
    <property type="protein sequence ID" value="Gr19_v10_g14939.t1"/>
    <property type="gene ID" value="Gr19_v10_g14939"/>
</dbReference>
<dbReference type="PROSITE" id="PS50994">
    <property type="entry name" value="INTEGRASE"/>
    <property type="match status" value="1"/>
</dbReference>
<evidence type="ECO:0000313" key="6">
    <source>
        <dbReference type="Proteomes" id="UP000887572"/>
    </source>
</evidence>
<evidence type="ECO:0000313" key="7">
    <source>
        <dbReference type="WBParaSite" id="Gr19_v10_g14939.t1"/>
    </source>
</evidence>
<evidence type="ECO:0000256" key="1">
    <source>
        <dbReference type="ARBA" id="ARBA00012493"/>
    </source>
</evidence>
<keyword evidence="3" id="KW-1133">Transmembrane helix</keyword>